<proteinExistence type="predicted"/>
<evidence type="ECO:0000313" key="1">
    <source>
        <dbReference type="EMBL" id="MBA0087490.1"/>
    </source>
</evidence>
<protein>
    <submittedName>
        <fullName evidence="1">NAD(P)/FAD-dependent oxidoreductase</fullName>
    </submittedName>
</protein>
<comment type="caution">
    <text evidence="1">The sequence shown here is derived from an EMBL/GenBank/DDBJ whole genome shotgun (WGS) entry which is preliminary data.</text>
</comment>
<dbReference type="Proteomes" id="UP000567293">
    <property type="component" value="Unassembled WGS sequence"/>
</dbReference>
<dbReference type="SUPFAM" id="SSF51905">
    <property type="entry name" value="FAD/NAD(P)-binding domain"/>
    <property type="match status" value="1"/>
</dbReference>
<keyword evidence="2" id="KW-1185">Reference proteome</keyword>
<gene>
    <name evidence="1" type="ORF">HRJ53_21095</name>
</gene>
<feature type="non-terminal residue" evidence="1">
    <location>
        <position position="68"/>
    </location>
</feature>
<dbReference type="Gene3D" id="3.50.50.60">
    <property type="entry name" value="FAD/NAD(P)-binding domain"/>
    <property type="match status" value="1"/>
</dbReference>
<reference evidence="1" key="1">
    <citation type="submission" date="2020-06" db="EMBL/GenBank/DDBJ databases">
        <title>Legume-microbial interactions unlock mineral nutrients during tropical forest succession.</title>
        <authorList>
            <person name="Epihov D.Z."/>
        </authorList>
    </citation>
    <scope>NUCLEOTIDE SEQUENCE [LARGE SCALE GENOMIC DNA]</scope>
    <source>
        <strain evidence="1">Pan2503</strain>
    </source>
</reference>
<name>A0A7V8NUI6_9BACT</name>
<dbReference type="EMBL" id="JACDQQ010002029">
    <property type="protein sequence ID" value="MBA0087490.1"/>
    <property type="molecule type" value="Genomic_DNA"/>
</dbReference>
<dbReference type="AlphaFoldDB" id="A0A7V8NUI6"/>
<organism evidence="1 2">
    <name type="scientific">Candidatus Acidiferrum panamense</name>
    <dbReference type="NCBI Taxonomy" id="2741543"/>
    <lineage>
        <taxon>Bacteria</taxon>
        <taxon>Pseudomonadati</taxon>
        <taxon>Acidobacteriota</taxon>
        <taxon>Terriglobia</taxon>
        <taxon>Candidatus Acidiferrales</taxon>
        <taxon>Candidatus Acidiferrum</taxon>
    </lineage>
</organism>
<sequence>MPQYEYLILGGGMTADAAVHGIREVDKTSEIGVIAAEPHAPYARPPLSKALWKGAKPESVQLGTADLG</sequence>
<evidence type="ECO:0000313" key="2">
    <source>
        <dbReference type="Proteomes" id="UP000567293"/>
    </source>
</evidence>
<dbReference type="InterPro" id="IPR036188">
    <property type="entry name" value="FAD/NAD-bd_sf"/>
</dbReference>
<accession>A0A7V8NUI6</accession>